<dbReference type="GO" id="GO:0006261">
    <property type="term" value="P:DNA-templated DNA replication"/>
    <property type="evidence" value="ECO:0007669"/>
    <property type="project" value="InterPro"/>
</dbReference>
<dbReference type="Gene3D" id="1.20.1060.10">
    <property type="entry name" value="Taq DNA Polymerase, Chain T, domain 4"/>
    <property type="match status" value="1"/>
</dbReference>
<dbReference type="InterPro" id="IPR043502">
    <property type="entry name" value="DNA/RNA_pol_sf"/>
</dbReference>
<dbReference type="InterPro" id="IPR002298">
    <property type="entry name" value="DNA_polymerase_A"/>
</dbReference>
<dbReference type="Gene3D" id="1.10.150.20">
    <property type="entry name" value="5' to 3' exonuclease, C-terminal subdomain"/>
    <property type="match status" value="1"/>
</dbReference>
<evidence type="ECO:0000256" key="3">
    <source>
        <dbReference type="ARBA" id="ARBA00022695"/>
    </source>
</evidence>
<comment type="catalytic activity">
    <reaction evidence="5">
        <text>DNA(n) + a 2'-deoxyribonucleoside 5'-triphosphate = DNA(n+1) + diphosphate</text>
        <dbReference type="Rhea" id="RHEA:22508"/>
        <dbReference type="Rhea" id="RHEA-COMP:17339"/>
        <dbReference type="Rhea" id="RHEA-COMP:17340"/>
        <dbReference type="ChEBI" id="CHEBI:33019"/>
        <dbReference type="ChEBI" id="CHEBI:61560"/>
        <dbReference type="ChEBI" id="CHEBI:173112"/>
        <dbReference type="EC" id="2.7.7.7"/>
    </reaction>
</comment>
<dbReference type="EMBL" id="WJQU01000895">
    <property type="protein sequence ID" value="KAJ6634176.1"/>
    <property type="molecule type" value="Genomic_DNA"/>
</dbReference>
<reference evidence="7" key="1">
    <citation type="submission" date="2022-07" db="EMBL/GenBank/DDBJ databases">
        <authorList>
            <person name="Trinca V."/>
            <person name="Uliana J.V.C."/>
            <person name="Torres T.T."/>
            <person name="Ward R.J."/>
            <person name="Monesi N."/>
        </authorList>
    </citation>
    <scope>NUCLEOTIDE SEQUENCE</scope>
    <source>
        <strain evidence="7">HSMRA1968</strain>
        <tissue evidence="7">Whole embryos</tissue>
    </source>
</reference>
<evidence type="ECO:0000313" key="9">
    <source>
        <dbReference type="Proteomes" id="UP001151699"/>
    </source>
</evidence>
<feature type="domain" description="DNA-directed DNA polymerase family A palm" evidence="6">
    <location>
        <begin position="181"/>
        <end position="390"/>
    </location>
</feature>
<keyword evidence="2" id="KW-0808">Transferase</keyword>
<dbReference type="PANTHER" id="PTHR10133:SF62">
    <property type="entry name" value="DNA POLYMERASE THETA"/>
    <property type="match status" value="1"/>
</dbReference>
<comment type="caution">
    <text evidence="7">The sequence shown here is derived from an EMBL/GenBank/DDBJ whole genome shotgun (WGS) entry which is preliminary data.</text>
</comment>
<dbReference type="PROSITE" id="PS00447">
    <property type="entry name" value="DNA_POLYMERASE_A"/>
    <property type="match status" value="1"/>
</dbReference>
<dbReference type="GO" id="GO:0003677">
    <property type="term" value="F:DNA binding"/>
    <property type="evidence" value="ECO:0007669"/>
    <property type="project" value="InterPro"/>
</dbReference>
<dbReference type="Pfam" id="PF00476">
    <property type="entry name" value="DNA_pol_A"/>
    <property type="match status" value="1"/>
</dbReference>
<dbReference type="Proteomes" id="UP001151699">
    <property type="component" value="Chromosome A"/>
</dbReference>
<keyword evidence="4" id="KW-0239">DNA-directed DNA polymerase</keyword>
<dbReference type="CDD" id="cd08638">
    <property type="entry name" value="DNA_pol_A_theta"/>
    <property type="match status" value="1"/>
</dbReference>
<dbReference type="SMART" id="SM00482">
    <property type="entry name" value="POLAc"/>
    <property type="match status" value="1"/>
</dbReference>
<gene>
    <name evidence="7" type="primary">PolQ_0</name>
    <name evidence="8" type="synonym">PolQ_4</name>
    <name evidence="8" type="ORF">Bhyg_03993</name>
    <name evidence="7" type="ORF">Bhyg_17473</name>
</gene>
<dbReference type="PANTHER" id="PTHR10133">
    <property type="entry name" value="DNA POLYMERASE I"/>
    <property type="match status" value="1"/>
</dbReference>
<dbReference type="InterPro" id="IPR019760">
    <property type="entry name" value="DNA-dir_DNA_pol_A_CS"/>
</dbReference>
<organism evidence="7 9">
    <name type="scientific">Pseudolycoriella hygida</name>
    <dbReference type="NCBI Taxonomy" id="35572"/>
    <lineage>
        <taxon>Eukaryota</taxon>
        <taxon>Metazoa</taxon>
        <taxon>Ecdysozoa</taxon>
        <taxon>Arthropoda</taxon>
        <taxon>Hexapoda</taxon>
        <taxon>Insecta</taxon>
        <taxon>Pterygota</taxon>
        <taxon>Neoptera</taxon>
        <taxon>Endopterygota</taxon>
        <taxon>Diptera</taxon>
        <taxon>Nematocera</taxon>
        <taxon>Sciaroidea</taxon>
        <taxon>Sciaridae</taxon>
        <taxon>Pseudolycoriella</taxon>
    </lineage>
</organism>
<evidence type="ECO:0000256" key="2">
    <source>
        <dbReference type="ARBA" id="ARBA00022679"/>
    </source>
</evidence>
<dbReference type="OrthoDB" id="275278at2759"/>
<evidence type="ECO:0000313" key="8">
    <source>
        <dbReference type="EMBL" id="KAJ6648762.1"/>
    </source>
</evidence>
<evidence type="ECO:0000256" key="4">
    <source>
        <dbReference type="ARBA" id="ARBA00022932"/>
    </source>
</evidence>
<dbReference type="PRINTS" id="PR00868">
    <property type="entry name" value="DNAPOLI"/>
</dbReference>
<accession>A0A9Q0MPB5</accession>
<keyword evidence="9" id="KW-1185">Reference proteome</keyword>
<proteinExistence type="predicted"/>
<evidence type="ECO:0000256" key="5">
    <source>
        <dbReference type="ARBA" id="ARBA00049244"/>
    </source>
</evidence>
<dbReference type="GO" id="GO:0097681">
    <property type="term" value="P:double-strand break repair via alternative nonhomologous end joining"/>
    <property type="evidence" value="ECO:0007669"/>
    <property type="project" value="TreeGrafter"/>
</dbReference>
<dbReference type="Gene3D" id="3.30.70.370">
    <property type="match status" value="1"/>
</dbReference>
<name>A0A9Q0MPB5_9DIPT</name>
<protein>
    <recommendedName>
        <fullName evidence="1">DNA-directed DNA polymerase</fullName>
        <ecNumber evidence="1">2.7.7.7</ecNumber>
    </recommendedName>
</protein>
<feature type="non-terminal residue" evidence="7">
    <location>
        <position position="1"/>
    </location>
</feature>
<evidence type="ECO:0000256" key="1">
    <source>
        <dbReference type="ARBA" id="ARBA00012417"/>
    </source>
</evidence>
<dbReference type="EC" id="2.7.7.7" evidence="1"/>
<evidence type="ECO:0000259" key="6">
    <source>
        <dbReference type="SMART" id="SM00482"/>
    </source>
</evidence>
<dbReference type="SUPFAM" id="SSF56672">
    <property type="entry name" value="DNA/RNA polymerases"/>
    <property type="match status" value="1"/>
</dbReference>
<dbReference type="FunFam" id="1.10.150.20:FF:000070">
    <property type="entry name" value="DNA polymerase I, putative"/>
    <property type="match status" value="1"/>
</dbReference>
<dbReference type="EMBL" id="WJQU01000001">
    <property type="protein sequence ID" value="KAJ6648762.1"/>
    <property type="molecule type" value="Genomic_DNA"/>
</dbReference>
<dbReference type="AlphaFoldDB" id="A0A9Q0MPB5"/>
<evidence type="ECO:0000313" key="7">
    <source>
        <dbReference type="EMBL" id="KAJ6634176.1"/>
    </source>
</evidence>
<dbReference type="InterPro" id="IPR001098">
    <property type="entry name" value="DNA-dir_DNA_pol_A_palm_dom"/>
</dbReference>
<dbReference type="GO" id="GO:0003887">
    <property type="term" value="F:DNA-directed DNA polymerase activity"/>
    <property type="evidence" value="ECO:0007669"/>
    <property type="project" value="UniProtKB-KW"/>
</dbReference>
<sequence>RSAVECYATIQVMRSQMEHLQKVESKLAVTFVEIEMPIQRVLVGMENAGFPVDIQKISEVATELGNALKPLESKMFRTHGRSFNVKSSEELAKVLGLTGKRVSRPILEKHIHPISKLVLQHRTVSATLTKCIQPLIRQIENQRIYPRSFSFTSTGRITMYEPNLQSVTKNFEISSDSGPITISCRSAFRARPGNELLSADFCQLELRILTHFSNDQTLTKIMRSNCDVFKTIAAKWNNVTQAEVTDKQRNDSKQICYGIIYGMGVKTLAEKLNCDETEAEKQQALFYQCYPGIRVFAEKVIARTRECGFVETISGRRRYLPHITSNEASKRAEAERQALNSLIQGSAADIAKEAMLSMDKCLSQGENNLEDVKLVLHLHDELVYESPKMISKRVIQKLKTSMEDCHSLNVPLRVKVKKGEDWGTMQEIDC</sequence>
<keyword evidence="3" id="KW-0548">Nucleotidyltransferase</keyword>